<keyword evidence="5" id="KW-0190">Covalent protein-DNA linkage</keyword>
<dbReference type="GO" id="GO:0106300">
    <property type="term" value="P:protein-DNA covalent cross-linking repair"/>
    <property type="evidence" value="ECO:0007669"/>
    <property type="project" value="InterPro"/>
</dbReference>
<organism evidence="9 10">
    <name type="scientific">Fuscibacter oryzae</name>
    <dbReference type="NCBI Taxonomy" id="2803939"/>
    <lineage>
        <taxon>Bacteria</taxon>
        <taxon>Pseudomonadati</taxon>
        <taxon>Pseudomonadota</taxon>
        <taxon>Alphaproteobacteria</taxon>
        <taxon>Rhodobacterales</taxon>
        <taxon>Paracoccaceae</taxon>
        <taxon>Fuscibacter</taxon>
    </lineage>
</organism>
<gene>
    <name evidence="9" type="ORF">JI744_06610</name>
</gene>
<evidence type="ECO:0000256" key="8">
    <source>
        <dbReference type="RuleBase" id="RU364100"/>
    </source>
</evidence>
<evidence type="ECO:0000256" key="4">
    <source>
        <dbReference type="ARBA" id="ARBA00022801"/>
    </source>
</evidence>
<dbReference type="GO" id="GO:0008233">
    <property type="term" value="F:peptidase activity"/>
    <property type="evidence" value="ECO:0007669"/>
    <property type="project" value="UniProtKB-KW"/>
</dbReference>
<keyword evidence="2 8" id="KW-0645">Protease</keyword>
<keyword evidence="7" id="KW-0456">Lyase</keyword>
<dbReference type="PANTHER" id="PTHR13604">
    <property type="entry name" value="DC12-RELATED"/>
    <property type="match status" value="1"/>
</dbReference>
<dbReference type="Pfam" id="PF02586">
    <property type="entry name" value="SRAP"/>
    <property type="match status" value="1"/>
</dbReference>
<comment type="similarity">
    <text evidence="1 8">Belongs to the SOS response-associated peptidase family.</text>
</comment>
<dbReference type="Proteomes" id="UP000619033">
    <property type="component" value="Unassembled WGS sequence"/>
</dbReference>
<dbReference type="PANTHER" id="PTHR13604:SF0">
    <property type="entry name" value="ABASIC SITE PROCESSING PROTEIN HMCES"/>
    <property type="match status" value="1"/>
</dbReference>
<dbReference type="EMBL" id="JAESVP010000003">
    <property type="protein sequence ID" value="MBL4927772.1"/>
    <property type="molecule type" value="Genomic_DNA"/>
</dbReference>
<evidence type="ECO:0000256" key="6">
    <source>
        <dbReference type="ARBA" id="ARBA00023125"/>
    </source>
</evidence>
<dbReference type="GO" id="GO:0016829">
    <property type="term" value="F:lyase activity"/>
    <property type="evidence" value="ECO:0007669"/>
    <property type="project" value="UniProtKB-KW"/>
</dbReference>
<reference evidence="9" key="1">
    <citation type="submission" date="2021-01" db="EMBL/GenBank/DDBJ databases">
        <title>Genome seq and assembly of Tabrizicola sp. KVB23.</title>
        <authorList>
            <person name="Chhetri G."/>
        </authorList>
    </citation>
    <scope>NUCLEOTIDE SEQUENCE</scope>
    <source>
        <strain evidence="9">KVB23</strain>
    </source>
</reference>
<evidence type="ECO:0000256" key="5">
    <source>
        <dbReference type="ARBA" id="ARBA00023124"/>
    </source>
</evidence>
<evidence type="ECO:0000313" key="10">
    <source>
        <dbReference type="Proteomes" id="UP000619033"/>
    </source>
</evidence>
<dbReference type="Gene3D" id="3.90.1680.20">
    <property type="match status" value="2"/>
</dbReference>
<keyword evidence="3" id="KW-0227">DNA damage</keyword>
<dbReference type="GO" id="GO:0003697">
    <property type="term" value="F:single-stranded DNA binding"/>
    <property type="evidence" value="ECO:0007669"/>
    <property type="project" value="InterPro"/>
</dbReference>
<evidence type="ECO:0000256" key="3">
    <source>
        <dbReference type="ARBA" id="ARBA00022763"/>
    </source>
</evidence>
<dbReference type="SUPFAM" id="SSF143081">
    <property type="entry name" value="BB1717-like"/>
    <property type="match status" value="1"/>
</dbReference>
<dbReference type="EC" id="3.4.-.-" evidence="8"/>
<name>A0A8J7MQL2_9RHOB</name>
<sequence length="226" mass="25426">MCNLYSETKSQDAMRHVFDDVVEEEEPFEDLTGNLPPMAGIWPDYLAPIFRHGGNGGWRLSMARWGLPTPPQFLTGKRTDPGVTNVRNLASPHWRRWLGVEHRCLVPFTSFAEPDTRQGPTKGKPVWFALGPDRPLAFFAGIRTGWTSVRKVKEGEVTVDAFGFLTCAPNREVEAIHPKAMPVILVRPEEWRAWLTAPIEQALHLQRPLPDGELDIVLEGVNEDPA</sequence>
<evidence type="ECO:0000256" key="7">
    <source>
        <dbReference type="ARBA" id="ARBA00023239"/>
    </source>
</evidence>
<evidence type="ECO:0000313" key="9">
    <source>
        <dbReference type="EMBL" id="MBL4927772.1"/>
    </source>
</evidence>
<accession>A0A8J7MQL2</accession>
<proteinExistence type="inferred from homology"/>
<keyword evidence="6" id="KW-0238">DNA-binding</keyword>
<dbReference type="GO" id="GO:0006508">
    <property type="term" value="P:proteolysis"/>
    <property type="evidence" value="ECO:0007669"/>
    <property type="project" value="UniProtKB-KW"/>
</dbReference>
<dbReference type="InterPro" id="IPR036590">
    <property type="entry name" value="SRAP-like"/>
</dbReference>
<keyword evidence="4 8" id="KW-0378">Hydrolase</keyword>
<evidence type="ECO:0000256" key="2">
    <source>
        <dbReference type="ARBA" id="ARBA00022670"/>
    </source>
</evidence>
<dbReference type="InterPro" id="IPR003738">
    <property type="entry name" value="SRAP"/>
</dbReference>
<comment type="caution">
    <text evidence="9">The sequence shown here is derived from an EMBL/GenBank/DDBJ whole genome shotgun (WGS) entry which is preliminary data.</text>
</comment>
<protein>
    <recommendedName>
        <fullName evidence="8">Abasic site processing protein</fullName>
        <ecNumber evidence="8">3.4.-.-</ecNumber>
    </recommendedName>
</protein>
<dbReference type="AlphaFoldDB" id="A0A8J7MQL2"/>
<evidence type="ECO:0000256" key="1">
    <source>
        <dbReference type="ARBA" id="ARBA00008136"/>
    </source>
</evidence>
<keyword evidence="10" id="KW-1185">Reference proteome</keyword>